<dbReference type="SUPFAM" id="SSF82714">
    <property type="entry name" value="Multidrug efflux transporter AcrB TolC docking domain, DN and DC subdomains"/>
    <property type="match status" value="2"/>
</dbReference>
<dbReference type="InterPro" id="IPR001036">
    <property type="entry name" value="Acrflvin-R"/>
</dbReference>
<dbReference type="PANTHER" id="PTHR32063">
    <property type="match status" value="1"/>
</dbReference>
<dbReference type="PRINTS" id="PR00702">
    <property type="entry name" value="ACRIFLAVINRP"/>
</dbReference>
<feature type="transmembrane region" description="Helical" evidence="1">
    <location>
        <begin position="860"/>
        <end position="879"/>
    </location>
</feature>
<proteinExistence type="predicted"/>
<evidence type="ECO:0000313" key="3">
    <source>
        <dbReference type="Proteomes" id="UP001500507"/>
    </source>
</evidence>
<keyword evidence="1" id="KW-1133">Transmembrane helix</keyword>
<dbReference type="PANTHER" id="PTHR32063:SF33">
    <property type="entry name" value="RND SUPERFAMILY EFFLUX PUMP PERMEASE COMPONENT"/>
    <property type="match status" value="1"/>
</dbReference>
<reference evidence="2 3" key="1">
    <citation type="journal article" date="2019" name="Int. J. Syst. Evol. Microbiol.">
        <title>The Global Catalogue of Microorganisms (GCM) 10K type strain sequencing project: providing services to taxonomists for standard genome sequencing and annotation.</title>
        <authorList>
            <consortium name="The Broad Institute Genomics Platform"/>
            <consortium name="The Broad Institute Genome Sequencing Center for Infectious Disease"/>
            <person name="Wu L."/>
            <person name="Ma J."/>
        </authorList>
    </citation>
    <scope>NUCLEOTIDE SEQUENCE [LARGE SCALE GENOMIC DNA]</scope>
    <source>
        <strain evidence="2 3">JCM 16082</strain>
    </source>
</reference>
<dbReference type="RefSeq" id="WP_343767131.1">
    <property type="nucleotide sequence ID" value="NZ_BAAAFG010000015.1"/>
</dbReference>
<keyword evidence="1" id="KW-0472">Membrane</keyword>
<dbReference type="Gene3D" id="3.30.70.1320">
    <property type="entry name" value="Multidrug efflux transporter AcrB pore domain like"/>
    <property type="match status" value="1"/>
</dbReference>
<evidence type="ECO:0000313" key="2">
    <source>
        <dbReference type="EMBL" id="GAA0872922.1"/>
    </source>
</evidence>
<feature type="transmembrane region" description="Helical" evidence="1">
    <location>
        <begin position="989"/>
        <end position="1012"/>
    </location>
</feature>
<feature type="transmembrane region" description="Helical" evidence="1">
    <location>
        <begin position="527"/>
        <end position="554"/>
    </location>
</feature>
<dbReference type="Gene3D" id="1.20.1640.10">
    <property type="entry name" value="Multidrug efflux transporter AcrB transmembrane domain"/>
    <property type="match status" value="2"/>
</dbReference>
<evidence type="ECO:0000256" key="1">
    <source>
        <dbReference type="SAM" id="Phobius"/>
    </source>
</evidence>
<feature type="transmembrane region" description="Helical" evidence="1">
    <location>
        <begin position="960"/>
        <end position="977"/>
    </location>
</feature>
<dbReference type="Pfam" id="PF00873">
    <property type="entry name" value="ACR_tran"/>
    <property type="match status" value="1"/>
</dbReference>
<dbReference type="Gene3D" id="3.30.70.1430">
    <property type="entry name" value="Multidrug efflux transporter AcrB pore domain"/>
    <property type="match status" value="2"/>
</dbReference>
<feature type="transmembrane region" description="Helical" evidence="1">
    <location>
        <begin position="886"/>
        <end position="906"/>
    </location>
</feature>
<feature type="transmembrane region" description="Helical" evidence="1">
    <location>
        <begin position="354"/>
        <end position="373"/>
    </location>
</feature>
<dbReference type="Gene3D" id="3.30.70.1440">
    <property type="entry name" value="Multidrug efflux transporter AcrB pore domain"/>
    <property type="match status" value="1"/>
</dbReference>
<name>A0ABN1MI90_9FLAO</name>
<dbReference type="SUPFAM" id="SSF82693">
    <property type="entry name" value="Multidrug efflux transporter AcrB pore domain, PN1, PN2, PC1 and PC2 subdomains"/>
    <property type="match status" value="1"/>
</dbReference>
<dbReference type="Gene3D" id="3.30.2090.10">
    <property type="entry name" value="Multidrug efflux transporter AcrB TolC docking domain, DN and DC subdomains"/>
    <property type="match status" value="2"/>
</dbReference>
<feature type="transmembrane region" description="Helical" evidence="1">
    <location>
        <begin position="459"/>
        <end position="480"/>
    </location>
</feature>
<sequence length="1050" mass="115502">MKNFIAYFIKYPVAVNIFIIGFFIFGYLGYQNLNSSFFPLADPSLITVSVTYPGASPQEVEEGVIEKIEKNLEGIDGIDQVTSVSQENLGTVTVEIFSDFDINNILDEVKNAVDRIASFPRNIEPPVVQKVDPVRESIVFSISADNVPLSMLKSISQEIEEDLIAIDGISQIALEGFPEEEIEIAVNEITLRNYNLSFDDISRAVSNSNILISGGSIKTSNEEYLIRADNKEYYANDFQDIVVKSTINGDKVLLKDVATIANRFSETPESLVINGNNAITFSVTNTNSEDLIGSAEKVKQYIENYNKSHDNIELTVITDSSASINDRISLLLENAIVGMILVLILLSFFLRPGVAFWVAFGLPISFFGMFIILGEFGVTLNMLSLFGMILVIGILVDDGIVIAENIYARSEKGDNPYKAAVRGTLDVLVPILSAIATTIIAFSVFFFLDGQIGAFFEDIAYVVILTLAVSLIEALLILPAHLAHSKDLKQGVKKKEYKFNVWGDKVMDFLKDKIYSPAFKFSLNNRFLSFAILLFLFILTIGGFTSKIIGVTFFPTNASDQVRITINTPQGTNERITDSIASYIEDKIWLVNKDLGKTIKDEDHIVTTIKKIGPGSSSALLTVNLAPSETRTLTSIDIANTIRTEVGKISGLEKLSFNSGANVGGSPISVSIEGKKKAQLDAAKKIIYDELEKNPGVKDIVDGSPEGIKEININLKENATLLGLTLNDVMGQVRSAFFGSEIQRVQRGEDEVKVWVRYAKENRSNLTDIDNIQIVTQNGRVPLSQIASYTIERGEVAINHKNGKREVTIEADVTEKNVNPNSITQDLTTRVAQNIQDKYPDVTMSTGGQSREVGKIVDSALLVIPAAIFLIYLIIVFAFRSYSQPLILLGLVPFSIIGVAWGHWIHGFPVNVLSYLGIIGLVGIVVNDGLVFTGKYNDFLKSGLTVNEALFETGKARFRAIFLTSITTIAGLAPLIFEKSLQAQFLIPMAISIAYGIAVATVLTLFILPIFLSFTNSTKVRLAHIFTGKKPSREDVERAIKEMKADEEEI</sequence>
<feature type="transmembrane region" description="Helical" evidence="1">
    <location>
        <begin position="912"/>
        <end position="932"/>
    </location>
</feature>
<protein>
    <submittedName>
        <fullName evidence="2">Efflux RND transporter permease subunit</fullName>
    </submittedName>
</protein>
<feature type="transmembrane region" description="Helical" evidence="1">
    <location>
        <begin position="7"/>
        <end position="30"/>
    </location>
</feature>
<accession>A0ABN1MI90</accession>
<keyword evidence="1" id="KW-0812">Transmembrane</keyword>
<comment type="caution">
    <text evidence="2">The sequence shown here is derived from an EMBL/GenBank/DDBJ whole genome shotgun (WGS) entry which is preliminary data.</text>
</comment>
<dbReference type="EMBL" id="BAAAFG010000015">
    <property type="protein sequence ID" value="GAA0872922.1"/>
    <property type="molecule type" value="Genomic_DNA"/>
</dbReference>
<feature type="transmembrane region" description="Helical" evidence="1">
    <location>
        <begin position="385"/>
        <end position="407"/>
    </location>
</feature>
<organism evidence="2 3">
    <name type="scientific">Gangjinia marincola</name>
    <dbReference type="NCBI Taxonomy" id="578463"/>
    <lineage>
        <taxon>Bacteria</taxon>
        <taxon>Pseudomonadati</taxon>
        <taxon>Bacteroidota</taxon>
        <taxon>Flavobacteriia</taxon>
        <taxon>Flavobacteriales</taxon>
        <taxon>Flavobacteriaceae</taxon>
        <taxon>Gangjinia</taxon>
    </lineage>
</organism>
<dbReference type="InterPro" id="IPR027463">
    <property type="entry name" value="AcrB_DN_DC_subdom"/>
</dbReference>
<feature type="transmembrane region" description="Helical" evidence="1">
    <location>
        <begin position="427"/>
        <end position="447"/>
    </location>
</feature>
<gene>
    <name evidence="2" type="ORF">GCM10009117_20690</name>
</gene>
<dbReference type="SUPFAM" id="SSF82866">
    <property type="entry name" value="Multidrug efflux transporter AcrB transmembrane domain"/>
    <property type="match status" value="2"/>
</dbReference>
<keyword evidence="3" id="KW-1185">Reference proteome</keyword>
<dbReference type="Proteomes" id="UP001500507">
    <property type="component" value="Unassembled WGS sequence"/>
</dbReference>
<feature type="transmembrane region" description="Helical" evidence="1">
    <location>
        <begin position="328"/>
        <end position="349"/>
    </location>
</feature>